<protein>
    <submittedName>
        <fullName evidence="1">Uncharacterized protein</fullName>
    </submittedName>
</protein>
<proteinExistence type="predicted"/>
<dbReference type="EMBL" id="JBIRRB010000010">
    <property type="protein sequence ID" value="MFI0913901.1"/>
    <property type="molecule type" value="Genomic_DNA"/>
</dbReference>
<name>A0ABW7TBB2_9ACTN</name>
<reference evidence="1 2" key="1">
    <citation type="submission" date="2024-10" db="EMBL/GenBank/DDBJ databases">
        <title>The Natural Products Discovery Center: Release of the First 8490 Sequenced Strains for Exploring Actinobacteria Biosynthetic Diversity.</title>
        <authorList>
            <person name="Kalkreuter E."/>
            <person name="Kautsar S.A."/>
            <person name="Yang D."/>
            <person name="Bader C.D."/>
            <person name="Teijaro C.N."/>
            <person name="Fluegel L."/>
            <person name="Davis C.M."/>
            <person name="Simpson J.R."/>
            <person name="Lauterbach L."/>
            <person name="Steele A.D."/>
            <person name="Gui C."/>
            <person name="Meng S."/>
            <person name="Li G."/>
            <person name="Viehrig K."/>
            <person name="Ye F."/>
            <person name="Su P."/>
            <person name="Kiefer A.F."/>
            <person name="Nichols A."/>
            <person name="Cepeda A.J."/>
            <person name="Yan W."/>
            <person name="Fan B."/>
            <person name="Jiang Y."/>
            <person name="Adhikari A."/>
            <person name="Zheng C.-J."/>
            <person name="Schuster L."/>
            <person name="Cowan T.M."/>
            <person name="Smanski M.J."/>
            <person name="Chevrette M.G."/>
            <person name="De Carvalho L.P.S."/>
            <person name="Shen B."/>
        </authorList>
    </citation>
    <scope>NUCLEOTIDE SEQUENCE [LARGE SCALE GENOMIC DNA]</scope>
    <source>
        <strain evidence="1 2">NPDC020979</strain>
    </source>
</reference>
<dbReference type="Proteomes" id="UP001611162">
    <property type="component" value="Unassembled WGS sequence"/>
</dbReference>
<evidence type="ECO:0000313" key="2">
    <source>
        <dbReference type="Proteomes" id="UP001611162"/>
    </source>
</evidence>
<sequence length="114" mass="12926">MSDFPAVVSRDSYARALQAKGIPGSEATNRTLLLDLLPLPPIGTNSKRLATVMGIRSYITNPAHRSIPGKLVHEWRVALDQHYRRLPPEAVRALRWPGTWLDHQMHLGRFLRII</sequence>
<comment type="caution">
    <text evidence="1">The sequence shown here is derived from an EMBL/GenBank/DDBJ whole genome shotgun (WGS) entry which is preliminary data.</text>
</comment>
<evidence type="ECO:0000313" key="1">
    <source>
        <dbReference type="EMBL" id="MFI0913901.1"/>
    </source>
</evidence>
<organism evidence="1 2">
    <name type="scientific">Streptomyces abikoensis</name>
    <dbReference type="NCBI Taxonomy" id="97398"/>
    <lineage>
        <taxon>Bacteria</taxon>
        <taxon>Bacillati</taxon>
        <taxon>Actinomycetota</taxon>
        <taxon>Actinomycetes</taxon>
        <taxon>Kitasatosporales</taxon>
        <taxon>Streptomycetaceae</taxon>
        <taxon>Streptomyces</taxon>
    </lineage>
</organism>
<keyword evidence="2" id="KW-1185">Reference proteome</keyword>
<dbReference type="RefSeq" id="WP_397614051.1">
    <property type="nucleotide sequence ID" value="NZ_JBIRRB010000010.1"/>
</dbReference>
<gene>
    <name evidence="1" type="ORF">ACH4TF_26130</name>
</gene>
<accession>A0ABW7TBB2</accession>